<proteinExistence type="predicted"/>
<reference evidence="1" key="1">
    <citation type="submission" date="2022-11" db="EMBL/GenBank/DDBJ databases">
        <title>beta-Carotene-producing bacterium, Jeongeuplla avenae sp. nov., alleviates the salt stress of Arabidopsis seedlings.</title>
        <authorList>
            <person name="Jiang L."/>
            <person name="Lee J."/>
        </authorList>
    </citation>
    <scope>NUCLEOTIDE SEQUENCE</scope>
    <source>
        <strain evidence="1">DY_R2A_6</strain>
    </source>
</reference>
<keyword evidence="2" id="KW-1185">Reference proteome</keyword>
<dbReference type="Proteomes" id="UP001163223">
    <property type="component" value="Chromosome"/>
</dbReference>
<evidence type="ECO:0000313" key="2">
    <source>
        <dbReference type="Proteomes" id="UP001163223"/>
    </source>
</evidence>
<gene>
    <name evidence="1" type="ORF">OXU80_22000</name>
</gene>
<evidence type="ECO:0000313" key="1">
    <source>
        <dbReference type="EMBL" id="WAJ27489.1"/>
    </source>
</evidence>
<protein>
    <submittedName>
        <fullName evidence="1">HAD family hydrolase</fullName>
    </submittedName>
</protein>
<keyword evidence="1" id="KW-0378">Hydrolase</keyword>
<accession>A0ACD4NKV6</accession>
<organism evidence="1 2">
    <name type="scientific">Antarcticirhabdus aurantiaca</name>
    <dbReference type="NCBI Taxonomy" id="2606717"/>
    <lineage>
        <taxon>Bacteria</taxon>
        <taxon>Pseudomonadati</taxon>
        <taxon>Pseudomonadota</taxon>
        <taxon>Alphaproteobacteria</taxon>
        <taxon>Hyphomicrobiales</taxon>
        <taxon>Aurantimonadaceae</taxon>
        <taxon>Antarcticirhabdus</taxon>
    </lineage>
</organism>
<name>A0ACD4NKV6_9HYPH</name>
<sequence length="235" mass="25614">MTRRVTTVGFDADDTLWQNQTHFDAAEERFVAALERHAPADLVATRLHAAERRNLPLYGFGVKGFILSMIETAVEILGERTPHALVAELLATGRSMLDHPVELLPHAREAVEALRGAGGVRLLLVTKGDLFHQERKLEASGLADLFDGVEIVSDKTARTYARIFTAHGDGAERALMVGNSLKSDVLPALEAGAFAVHVPHERLWAFEAAEEPTGHARFRLIPDLGHLPGILAEIG</sequence>
<dbReference type="EMBL" id="CP113520">
    <property type="protein sequence ID" value="WAJ27489.1"/>
    <property type="molecule type" value="Genomic_DNA"/>
</dbReference>